<accession>A0ABT6MUI5</accession>
<dbReference type="InterPro" id="IPR001296">
    <property type="entry name" value="Glyco_trans_1"/>
</dbReference>
<reference evidence="3" key="1">
    <citation type="journal article" date="2007" name="Int. J. Syst. Evol. Microbiol.">
        <title>Luteimonas composti sp. nov., a moderately thermophilic bacterium isolated from food waste.</title>
        <authorList>
            <person name="Young C.C."/>
            <person name="Kampfer P."/>
            <person name="Chen W.M."/>
            <person name="Yen W.S."/>
            <person name="Arun A.B."/>
            <person name="Lai W.A."/>
            <person name="Shen F.T."/>
            <person name="Rekha P.D."/>
            <person name="Lin K.Y."/>
            <person name="Chou J.H."/>
        </authorList>
    </citation>
    <scope>NUCLEOTIDE SEQUENCE</scope>
    <source>
        <strain evidence="3">CC-YY355</strain>
    </source>
</reference>
<name>A0ABT6MUI5_9GAMM</name>
<dbReference type="Proteomes" id="UP001160550">
    <property type="component" value="Unassembled WGS sequence"/>
</dbReference>
<dbReference type="SUPFAM" id="SSF53756">
    <property type="entry name" value="UDP-Glycosyltransferase/glycogen phosphorylase"/>
    <property type="match status" value="1"/>
</dbReference>
<keyword evidence="4" id="KW-1185">Reference proteome</keyword>
<dbReference type="Gene3D" id="3.40.50.2000">
    <property type="entry name" value="Glycogen Phosphorylase B"/>
    <property type="match status" value="2"/>
</dbReference>
<reference evidence="3" key="2">
    <citation type="submission" date="2023-04" db="EMBL/GenBank/DDBJ databases">
        <authorList>
            <person name="Sun J.-Q."/>
        </authorList>
    </citation>
    <scope>NUCLEOTIDE SEQUENCE</scope>
    <source>
        <strain evidence="3">CC-YY355</strain>
    </source>
</reference>
<feature type="domain" description="Glycosyl transferase family 1" evidence="1">
    <location>
        <begin position="195"/>
        <end position="354"/>
    </location>
</feature>
<sequence length="384" mass="41595">MKVLALTNLFPTAWDPLRASFNRQQFDRLGAYHDLDVMVAVDFRDRRRGPRGDAPALAHARASDFTFWYPPRIGRSLHGLAWYASLMAQRGAQLRRARYDLLLASWGYPDAVGTARLARRLGLPYVVKVHGSDLNVQAEQPLHRPQIAAALRGARAVIAVSDALAGKARALGVAPGRVHLLYNGVDGERFRPGDRAAARHALEIADDDPLVLYVGNLKPAKGCVDLLEAFPAVLAHHPRARLAFVGSGAAGATIARRAQQLGIAERVLLAGARPHEQLPLWMQAADLLSLPSHNEGVPNVVLEAMACGLPVVATRVGGIPEVLPEQAGLLVPAHDHDALGHALSDALQRGWSREAILAHAAGFRWEDNVRHLDRILRDAATPSP</sequence>
<dbReference type="Pfam" id="PF13439">
    <property type="entry name" value="Glyco_transf_4"/>
    <property type="match status" value="1"/>
</dbReference>
<organism evidence="3 4">
    <name type="scientific">Luteimonas composti</name>
    <dbReference type="NCBI Taxonomy" id="398257"/>
    <lineage>
        <taxon>Bacteria</taxon>
        <taxon>Pseudomonadati</taxon>
        <taxon>Pseudomonadota</taxon>
        <taxon>Gammaproteobacteria</taxon>
        <taxon>Lysobacterales</taxon>
        <taxon>Lysobacteraceae</taxon>
        <taxon>Luteimonas</taxon>
    </lineage>
</organism>
<evidence type="ECO:0000313" key="3">
    <source>
        <dbReference type="EMBL" id="MDH7454274.1"/>
    </source>
</evidence>
<dbReference type="RefSeq" id="WP_280943489.1">
    <property type="nucleotide sequence ID" value="NZ_JARYGX010000025.1"/>
</dbReference>
<gene>
    <name evidence="3" type="ORF">QF205_14525</name>
</gene>
<dbReference type="EMBL" id="JARYGX010000025">
    <property type="protein sequence ID" value="MDH7454274.1"/>
    <property type="molecule type" value="Genomic_DNA"/>
</dbReference>
<dbReference type="InterPro" id="IPR028098">
    <property type="entry name" value="Glyco_trans_4-like_N"/>
</dbReference>
<protein>
    <submittedName>
        <fullName evidence="3">Glycosyltransferase family 4 protein</fullName>
    </submittedName>
</protein>
<evidence type="ECO:0000313" key="4">
    <source>
        <dbReference type="Proteomes" id="UP001160550"/>
    </source>
</evidence>
<dbReference type="InterPro" id="IPR050194">
    <property type="entry name" value="Glycosyltransferase_grp1"/>
</dbReference>
<feature type="domain" description="Glycosyltransferase subfamily 4-like N-terminal" evidence="2">
    <location>
        <begin position="60"/>
        <end position="189"/>
    </location>
</feature>
<dbReference type="CDD" id="cd03798">
    <property type="entry name" value="GT4_WlbH-like"/>
    <property type="match status" value="1"/>
</dbReference>
<dbReference type="PANTHER" id="PTHR45947:SF15">
    <property type="entry name" value="TEICHURONIC ACID BIOSYNTHESIS GLYCOSYLTRANSFERASE TUAC-RELATED"/>
    <property type="match status" value="1"/>
</dbReference>
<evidence type="ECO:0000259" key="2">
    <source>
        <dbReference type="Pfam" id="PF13439"/>
    </source>
</evidence>
<dbReference type="Pfam" id="PF00534">
    <property type="entry name" value="Glycos_transf_1"/>
    <property type="match status" value="1"/>
</dbReference>
<comment type="caution">
    <text evidence="3">The sequence shown here is derived from an EMBL/GenBank/DDBJ whole genome shotgun (WGS) entry which is preliminary data.</text>
</comment>
<proteinExistence type="predicted"/>
<dbReference type="PANTHER" id="PTHR45947">
    <property type="entry name" value="SULFOQUINOVOSYL TRANSFERASE SQD2"/>
    <property type="match status" value="1"/>
</dbReference>
<evidence type="ECO:0000259" key="1">
    <source>
        <dbReference type="Pfam" id="PF00534"/>
    </source>
</evidence>